<proteinExistence type="predicted"/>
<organism evidence="2 3">
    <name type="scientific">Puccinia coronata f. sp. avenae</name>
    <dbReference type="NCBI Taxonomy" id="200324"/>
    <lineage>
        <taxon>Eukaryota</taxon>
        <taxon>Fungi</taxon>
        <taxon>Dikarya</taxon>
        <taxon>Basidiomycota</taxon>
        <taxon>Pucciniomycotina</taxon>
        <taxon>Pucciniomycetes</taxon>
        <taxon>Pucciniales</taxon>
        <taxon>Pucciniaceae</taxon>
        <taxon>Puccinia</taxon>
    </lineage>
</organism>
<evidence type="ECO:0000313" key="2">
    <source>
        <dbReference type="EMBL" id="PLW44133.1"/>
    </source>
</evidence>
<accession>A0A2N5V2C5</accession>
<reference evidence="2 3" key="1">
    <citation type="submission" date="2017-11" db="EMBL/GenBank/DDBJ databases">
        <title>De novo assembly and phasing of dikaryotic genomes from two isolates of Puccinia coronata f. sp. avenae, the causal agent of oat crown rust.</title>
        <authorList>
            <person name="Miller M.E."/>
            <person name="Zhang Y."/>
            <person name="Omidvar V."/>
            <person name="Sperschneider J."/>
            <person name="Schwessinger B."/>
            <person name="Raley C."/>
            <person name="Palmer J.M."/>
            <person name="Garnica D."/>
            <person name="Upadhyaya N."/>
            <person name="Rathjen J."/>
            <person name="Taylor J.M."/>
            <person name="Park R.F."/>
            <person name="Dodds P.N."/>
            <person name="Hirsch C.D."/>
            <person name="Kianian S.F."/>
            <person name="Figueroa M."/>
        </authorList>
    </citation>
    <scope>NUCLEOTIDE SEQUENCE [LARGE SCALE GENOMIC DNA]</scope>
    <source>
        <strain evidence="2">12NC29</strain>
    </source>
</reference>
<gene>
    <name evidence="2" type="ORF">PCANC_13778</name>
</gene>
<dbReference type="Proteomes" id="UP000235388">
    <property type="component" value="Unassembled WGS sequence"/>
</dbReference>
<dbReference type="AlphaFoldDB" id="A0A2N5V2C5"/>
<protein>
    <submittedName>
        <fullName evidence="2">Uncharacterized protein</fullName>
    </submittedName>
</protein>
<evidence type="ECO:0000256" key="1">
    <source>
        <dbReference type="SAM" id="MobiDB-lite"/>
    </source>
</evidence>
<dbReference type="OrthoDB" id="2500879at2759"/>
<feature type="region of interest" description="Disordered" evidence="1">
    <location>
        <begin position="159"/>
        <end position="185"/>
    </location>
</feature>
<evidence type="ECO:0000313" key="3">
    <source>
        <dbReference type="Proteomes" id="UP000235388"/>
    </source>
</evidence>
<feature type="compositionally biased region" description="Polar residues" evidence="1">
    <location>
        <begin position="50"/>
        <end position="59"/>
    </location>
</feature>
<name>A0A2N5V2C5_9BASI</name>
<sequence length="297" mass="31897">MRSGQLANGPATPGPNAPSLAHLSPTKLQEAISDIWSQDLKPNVPIPPSNYESANDELSTTKEGTTALSTTNKGTVVHKAFQGFPAVIDKPLVIDHKDERPADGPTAVIDKPLVIDHKDERPADGPIAPAGGPPLVEDQPTAIEEATLARGIADAPLVNQTDEPVDSHPLAAPSPLEPNTGGKPEFVLPVNEPAPPVQAHNNRREQAIWDQLTFLACTHGHAPNPRDNIETADFEGFLSDCHIPKSDQYTRSILQHNGITHWSYFRSSKEADLITNLGLSTGVARFLCVGASMHRCF</sequence>
<feature type="region of interest" description="Disordered" evidence="1">
    <location>
        <begin position="1"/>
        <end position="22"/>
    </location>
</feature>
<comment type="caution">
    <text evidence="2">The sequence shown here is derived from an EMBL/GenBank/DDBJ whole genome shotgun (WGS) entry which is preliminary data.</text>
</comment>
<keyword evidence="3" id="KW-1185">Reference proteome</keyword>
<feature type="region of interest" description="Disordered" evidence="1">
    <location>
        <begin position="39"/>
        <end position="59"/>
    </location>
</feature>
<dbReference type="EMBL" id="PGCJ01000140">
    <property type="protein sequence ID" value="PLW44133.1"/>
    <property type="molecule type" value="Genomic_DNA"/>
</dbReference>